<evidence type="ECO:0000313" key="5">
    <source>
        <dbReference type="Proteomes" id="UP001642409"/>
    </source>
</evidence>
<comment type="caution">
    <text evidence="3">The sequence shown here is derived from an EMBL/GenBank/DDBJ whole genome shotgun (WGS) entry which is preliminary data.</text>
</comment>
<proteinExistence type="predicted"/>
<dbReference type="InterPro" id="IPR025875">
    <property type="entry name" value="Leu-rich_rpt_4"/>
</dbReference>
<evidence type="ECO:0000313" key="3">
    <source>
        <dbReference type="EMBL" id="CAI9967888.1"/>
    </source>
</evidence>
<dbReference type="EMBL" id="CAXDID020000044">
    <property type="protein sequence ID" value="CAL6001471.1"/>
    <property type="molecule type" value="Genomic_DNA"/>
</dbReference>
<evidence type="ECO:0000313" key="4">
    <source>
        <dbReference type="EMBL" id="CAL6001471.1"/>
    </source>
</evidence>
<accession>A0AA86VIS7</accession>
<dbReference type="Pfam" id="PF12799">
    <property type="entry name" value="LRR_4"/>
    <property type="match status" value="1"/>
</dbReference>
<dbReference type="InterPro" id="IPR032675">
    <property type="entry name" value="LRR_dom_sf"/>
</dbReference>
<dbReference type="SUPFAM" id="SSF52058">
    <property type="entry name" value="L domain-like"/>
    <property type="match status" value="1"/>
</dbReference>
<dbReference type="PANTHER" id="PTHR46652">
    <property type="entry name" value="LEUCINE-RICH REPEAT AND IQ DOMAIN-CONTAINING PROTEIN 1-RELATED"/>
    <property type="match status" value="1"/>
</dbReference>
<dbReference type="PANTHER" id="PTHR46652:SF3">
    <property type="entry name" value="LEUCINE-RICH REPEAT-CONTAINING PROTEIN 9"/>
    <property type="match status" value="1"/>
</dbReference>
<evidence type="ECO:0000256" key="2">
    <source>
        <dbReference type="ARBA" id="ARBA00022737"/>
    </source>
</evidence>
<dbReference type="InterPro" id="IPR050836">
    <property type="entry name" value="SDS22/Internalin_LRR"/>
</dbReference>
<reference evidence="4 5" key="2">
    <citation type="submission" date="2024-07" db="EMBL/GenBank/DDBJ databases">
        <authorList>
            <person name="Akdeniz Z."/>
        </authorList>
    </citation>
    <scope>NUCLEOTIDE SEQUENCE [LARGE SCALE GENOMIC DNA]</scope>
</reference>
<dbReference type="PROSITE" id="PS51450">
    <property type="entry name" value="LRR"/>
    <property type="match status" value="2"/>
</dbReference>
<dbReference type="InterPro" id="IPR001611">
    <property type="entry name" value="Leu-rich_rpt"/>
</dbReference>
<name>A0AA86VIS7_9EUKA</name>
<gene>
    <name evidence="4" type="ORF">HINF_LOCUS17449</name>
    <name evidence="3" type="ORF">HINF_LOCUS55533</name>
</gene>
<dbReference type="Proteomes" id="UP001642409">
    <property type="component" value="Unassembled WGS sequence"/>
</dbReference>
<organism evidence="3">
    <name type="scientific">Hexamita inflata</name>
    <dbReference type="NCBI Taxonomy" id="28002"/>
    <lineage>
        <taxon>Eukaryota</taxon>
        <taxon>Metamonada</taxon>
        <taxon>Diplomonadida</taxon>
        <taxon>Hexamitidae</taxon>
        <taxon>Hexamitinae</taxon>
        <taxon>Hexamita</taxon>
    </lineage>
</organism>
<keyword evidence="1" id="KW-0433">Leucine-rich repeat</keyword>
<reference evidence="3" key="1">
    <citation type="submission" date="2023-06" db="EMBL/GenBank/DDBJ databases">
        <authorList>
            <person name="Kurt Z."/>
        </authorList>
    </citation>
    <scope>NUCLEOTIDE SEQUENCE</scope>
</reference>
<evidence type="ECO:0000256" key="1">
    <source>
        <dbReference type="ARBA" id="ARBA00022614"/>
    </source>
</evidence>
<dbReference type="AlphaFoldDB" id="A0AA86VIS7"/>
<protein>
    <submittedName>
        <fullName evidence="3">Uncharacterized protein</fullName>
    </submittedName>
</protein>
<dbReference type="EMBL" id="CATOUU010001031">
    <property type="protein sequence ID" value="CAI9967888.1"/>
    <property type="molecule type" value="Genomic_DNA"/>
</dbReference>
<keyword evidence="5" id="KW-1185">Reference proteome</keyword>
<dbReference type="Gene3D" id="3.80.10.10">
    <property type="entry name" value="Ribonuclease Inhibitor"/>
    <property type="match status" value="1"/>
</dbReference>
<keyword evidence="2" id="KW-0677">Repeat</keyword>
<sequence length="109" mass="12489">MNASTDVWEKAVKQDLLSFKKEVIQQTKQFILQSKFIKSIYLIKFLSNLTKLDLHNYEINGISVISSLKNLQVVDLSLNRIQNVSALESLKNLTTLNLYSNQIKSCNLI</sequence>